<dbReference type="InterPro" id="IPR001245">
    <property type="entry name" value="Ser-Thr/Tyr_kinase_cat_dom"/>
</dbReference>
<dbReference type="OrthoDB" id="4062651at2759"/>
<dbReference type="EC" id="2.7.11.1" evidence="3"/>
<dbReference type="EMBL" id="JXTB01000669">
    <property type="protein sequence ID" value="PON34303.1"/>
    <property type="molecule type" value="Genomic_DNA"/>
</dbReference>
<dbReference type="PROSITE" id="PS00107">
    <property type="entry name" value="PROTEIN_KINASE_ATP"/>
    <property type="match status" value="1"/>
</dbReference>
<dbReference type="GO" id="GO:0005524">
    <property type="term" value="F:ATP binding"/>
    <property type="evidence" value="ECO:0007669"/>
    <property type="project" value="UniProtKB-UniRule"/>
</dbReference>
<keyword evidence="9 12" id="KW-0067">ATP-binding</keyword>
<dbReference type="CDD" id="cd14066">
    <property type="entry name" value="STKc_IRAK"/>
    <property type="match status" value="1"/>
</dbReference>
<feature type="region of interest" description="Disordered" evidence="14">
    <location>
        <begin position="404"/>
        <end position="442"/>
    </location>
</feature>
<evidence type="ECO:0000256" key="1">
    <source>
        <dbReference type="ARBA" id="ARBA00004236"/>
    </source>
</evidence>
<evidence type="ECO:0000256" key="13">
    <source>
        <dbReference type="RuleBase" id="RU000304"/>
    </source>
</evidence>
<name>A0A2P5ACM2_PARAD</name>
<evidence type="ECO:0000313" key="17">
    <source>
        <dbReference type="Proteomes" id="UP000237105"/>
    </source>
</evidence>
<evidence type="ECO:0000256" key="9">
    <source>
        <dbReference type="ARBA" id="ARBA00022840"/>
    </source>
</evidence>
<evidence type="ECO:0000256" key="11">
    <source>
        <dbReference type="ARBA" id="ARBA00054261"/>
    </source>
</evidence>
<evidence type="ECO:0000256" key="5">
    <source>
        <dbReference type="ARBA" id="ARBA00022527"/>
    </source>
</evidence>
<evidence type="ECO:0000256" key="3">
    <source>
        <dbReference type="ARBA" id="ARBA00012513"/>
    </source>
</evidence>
<keyword evidence="4" id="KW-1003">Cell membrane</keyword>
<evidence type="ECO:0000256" key="6">
    <source>
        <dbReference type="ARBA" id="ARBA00022679"/>
    </source>
</evidence>
<comment type="function">
    <text evidence="11">May be involved in plant defense signaling.</text>
</comment>
<evidence type="ECO:0000313" key="16">
    <source>
        <dbReference type="EMBL" id="PON34303.1"/>
    </source>
</evidence>
<keyword evidence="10" id="KW-0472">Membrane</keyword>
<dbReference type="Gene3D" id="1.10.510.10">
    <property type="entry name" value="Transferase(Phosphotransferase) domain 1"/>
    <property type="match status" value="1"/>
</dbReference>
<comment type="similarity">
    <text evidence="2">Belongs to the protein kinase superfamily. Ser/Thr protein kinase family.</text>
</comment>
<dbReference type="PANTHER" id="PTHR45621">
    <property type="entry name" value="OS01G0588500 PROTEIN-RELATED"/>
    <property type="match status" value="1"/>
</dbReference>
<keyword evidence="17" id="KW-1185">Reference proteome</keyword>
<dbReference type="InterPro" id="IPR017441">
    <property type="entry name" value="Protein_kinase_ATP_BS"/>
</dbReference>
<dbReference type="FunFam" id="3.30.200.20:FF:000228">
    <property type="entry name" value="Serine/threonine-protein kinase BIK1"/>
    <property type="match status" value="1"/>
</dbReference>
<dbReference type="AlphaFoldDB" id="A0A2P5ACM2"/>
<evidence type="ECO:0000256" key="14">
    <source>
        <dbReference type="SAM" id="MobiDB-lite"/>
    </source>
</evidence>
<keyword evidence="6" id="KW-0808">Transferase</keyword>
<keyword evidence="7 12" id="KW-0547">Nucleotide-binding</keyword>
<dbReference type="Proteomes" id="UP000237105">
    <property type="component" value="Unassembled WGS sequence"/>
</dbReference>
<proteinExistence type="inferred from homology"/>
<dbReference type="STRING" id="3476.A0A2P5ACM2"/>
<protein>
    <recommendedName>
        <fullName evidence="3">non-specific serine/threonine protein kinase</fullName>
        <ecNumber evidence="3">2.7.11.1</ecNumber>
    </recommendedName>
</protein>
<keyword evidence="8 16" id="KW-0418">Kinase</keyword>
<reference evidence="17" key="1">
    <citation type="submission" date="2016-06" db="EMBL/GenBank/DDBJ databases">
        <title>Parallel loss of symbiosis genes in relatives of nitrogen-fixing non-legume Parasponia.</title>
        <authorList>
            <person name="Van Velzen R."/>
            <person name="Holmer R."/>
            <person name="Bu F."/>
            <person name="Rutten L."/>
            <person name="Van Zeijl A."/>
            <person name="Liu W."/>
            <person name="Santuari L."/>
            <person name="Cao Q."/>
            <person name="Sharma T."/>
            <person name="Shen D."/>
            <person name="Roswanjaya Y."/>
            <person name="Wardhani T."/>
            <person name="Kalhor M.S."/>
            <person name="Jansen J."/>
            <person name="Van den Hoogen J."/>
            <person name="Gungor B."/>
            <person name="Hartog M."/>
            <person name="Hontelez J."/>
            <person name="Verver J."/>
            <person name="Yang W.-C."/>
            <person name="Schijlen E."/>
            <person name="Repin R."/>
            <person name="Schilthuizen M."/>
            <person name="Schranz E."/>
            <person name="Heidstra R."/>
            <person name="Miyata K."/>
            <person name="Fedorova E."/>
            <person name="Kohlen W."/>
            <person name="Bisseling T."/>
            <person name="Smit S."/>
            <person name="Geurts R."/>
        </authorList>
    </citation>
    <scope>NUCLEOTIDE SEQUENCE [LARGE SCALE GENOMIC DNA]</scope>
    <source>
        <strain evidence="17">cv. WU1-14</strain>
    </source>
</reference>
<dbReference type="GO" id="GO:0005886">
    <property type="term" value="C:plasma membrane"/>
    <property type="evidence" value="ECO:0007669"/>
    <property type="project" value="UniProtKB-SubCell"/>
</dbReference>
<accession>A0A2P5ACM2</accession>
<dbReference type="SUPFAM" id="SSF56112">
    <property type="entry name" value="Protein kinase-like (PK-like)"/>
    <property type="match status" value="1"/>
</dbReference>
<evidence type="ECO:0000256" key="12">
    <source>
        <dbReference type="PROSITE-ProRule" id="PRU10141"/>
    </source>
</evidence>
<feature type="compositionally biased region" description="Low complexity" evidence="14">
    <location>
        <begin position="75"/>
        <end position="87"/>
    </location>
</feature>
<dbReference type="PROSITE" id="PS00108">
    <property type="entry name" value="PROTEIN_KINASE_ST"/>
    <property type="match status" value="1"/>
</dbReference>
<evidence type="ECO:0000256" key="10">
    <source>
        <dbReference type="ARBA" id="ARBA00023136"/>
    </source>
</evidence>
<comment type="caution">
    <text evidence="16">The sequence shown here is derived from an EMBL/GenBank/DDBJ whole genome shotgun (WGS) entry which is preliminary data.</text>
</comment>
<dbReference type="PROSITE" id="PS50011">
    <property type="entry name" value="PROTEIN_KINASE_DOM"/>
    <property type="match status" value="1"/>
</dbReference>
<dbReference type="GO" id="GO:0004674">
    <property type="term" value="F:protein serine/threonine kinase activity"/>
    <property type="evidence" value="ECO:0007669"/>
    <property type="project" value="UniProtKB-KW"/>
</dbReference>
<feature type="domain" description="Protein kinase" evidence="15">
    <location>
        <begin position="115"/>
        <end position="398"/>
    </location>
</feature>
<dbReference type="InterPro" id="IPR000719">
    <property type="entry name" value="Prot_kinase_dom"/>
</dbReference>
<feature type="region of interest" description="Disordered" evidence="14">
    <location>
        <begin position="1"/>
        <end position="92"/>
    </location>
</feature>
<feature type="binding site" evidence="12">
    <location>
        <position position="154"/>
    </location>
    <ligand>
        <name>ATP</name>
        <dbReference type="ChEBI" id="CHEBI:30616"/>
    </ligand>
</feature>
<evidence type="ECO:0000256" key="4">
    <source>
        <dbReference type="ARBA" id="ARBA00022475"/>
    </source>
</evidence>
<sequence length="442" mass="48705">MGNCFGTPVTDHTPGTTRYINPEASKKDYHQKNGRNANNMENRSGRKGADSVEAEIVGITDDQNDKTNNEAKNYSSGSTSASASASSPPIPNGKVITPSLKLFTLAELKRATRDFRPDTVLGEGGFGTVFKGWVDEKTYAPSRVGVGIAVAVKKSNPDSTQGLKEWQAEVKFLGKFSHPNLVKLLGYCWEDNQYLLVYEYMQKGSLENHLFRKGAEPLSWSKRLKVAIGAARGLSFLHNSEKSVIYRDFKTSNILLDAAYNAKLSDFGLAKLGPVNGNSHVTTRIMGTYGYAAPEYVATGHLYLKSDVFGFGVVLLELLTGLRALDTNRPSGEHVLVDWARPSLTEKKKLRKIMDKGLGEEYPLKGAMQAADLIIKCLESDPKSRPSMEVVLETLEKINTITVNIKKKKPSNNKRQEDQHHRSPIRHRHGGNGSATTSAYRS</sequence>
<evidence type="ECO:0000256" key="7">
    <source>
        <dbReference type="ARBA" id="ARBA00022741"/>
    </source>
</evidence>
<dbReference type="Pfam" id="PF07714">
    <property type="entry name" value="PK_Tyr_Ser-Thr"/>
    <property type="match status" value="1"/>
</dbReference>
<comment type="subcellular location">
    <subcellularLocation>
        <location evidence="1">Cell membrane</location>
    </subcellularLocation>
</comment>
<dbReference type="InterPro" id="IPR050823">
    <property type="entry name" value="Plant_Ser_Thr_Prot_Kinase"/>
</dbReference>
<evidence type="ECO:0000256" key="8">
    <source>
        <dbReference type="ARBA" id="ARBA00022777"/>
    </source>
</evidence>
<evidence type="ECO:0000259" key="15">
    <source>
        <dbReference type="PROSITE" id="PS50011"/>
    </source>
</evidence>
<keyword evidence="5 13" id="KW-0723">Serine/threonine-protein kinase</keyword>
<dbReference type="Gene3D" id="3.30.200.20">
    <property type="entry name" value="Phosphorylase Kinase, domain 1"/>
    <property type="match status" value="1"/>
</dbReference>
<gene>
    <name evidence="16" type="ORF">PanWU01x14_345520</name>
</gene>
<organism evidence="16 17">
    <name type="scientific">Parasponia andersonii</name>
    <name type="common">Sponia andersonii</name>
    <dbReference type="NCBI Taxonomy" id="3476"/>
    <lineage>
        <taxon>Eukaryota</taxon>
        <taxon>Viridiplantae</taxon>
        <taxon>Streptophyta</taxon>
        <taxon>Embryophyta</taxon>
        <taxon>Tracheophyta</taxon>
        <taxon>Spermatophyta</taxon>
        <taxon>Magnoliopsida</taxon>
        <taxon>eudicotyledons</taxon>
        <taxon>Gunneridae</taxon>
        <taxon>Pentapetalae</taxon>
        <taxon>rosids</taxon>
        <taxon>fabids</taxon>
        <taxon>Rosales</taxon>
        <taxon>Cannabaceae</taxon>
        <taxon>Parasponia</taxon>
    </lineage>
</organism>
<dbReference type="InterPro" id="IPR008271">
    <property type="entry name" value="Ser/Thr_kinase_AS"/>
</dbReference>
<dbReference type="FunFam" id="1.10.510.10:FF:000032">
    <property type="entry name" value="Serine/threonine-protein kinase PBS1"/>
    <property type="match status" value="1"/>
</dbReference>
<evidence type="ECO:0000256" key="2">
    <source>
        <dbReference type="ARBA" id="ARBA00008684"/>
    </source>
</evidence>
<dbReference type="InterPro" id="IPR011009">
    <property type="entry name" value="Kinase-like_dom_sf"/>
</dbReference>